<evidence type="ECO:0000313" key="3">
    <source>
        <dbReference type="Proteomes" id="UP001147746"/>
    </source>
</evidence>
<dbReference type="EMBL" id="JAPZBO010000008">
    <property type="protein sequence ID" value="KAJ5308247.1"/>
    <property type="molecule type" value="Genomic_DNA"/>
</dbReference>
<dbReference type="InterPro" id="IPR000073">
    <property type="entry name" value="AB_hydrolase_1"/>
</dbReference>
<reference evidence="2" key="2">
    <citation type="journal article" date="2023" name="IMA Fungus">
        <title>Comparative genomic study of the Penicillium genus elucidates a diverse pangenome and 15 lateral gene transfer events.</title>
        <authorList>
            <person name="Petersen C."/>
            <person name="Sorensen T."/>
            <person name="Nielsen M.R."/>
            <person name="Sondergaard T.E."/>
            <person name="Sorensen J.L."/>
            <person name="Fitzpatrick D.A."/>
            <person name="Frisvad J.C."/>
            <person name="Nielsen K.L."/>
        </authorList>
    </citation>
    <scope>NUCLEOTIDE SEQUENCE</scope>
    <source>
        <strain evidence="2">IBT 21472</strain>
    </source>
</reference>
<dbReference type="InterPro" id="IPR029058">
    <property type="entry name" value="AB_hydrolase_fold"/>
</dbReference>
<dbReference type="SUPFAM" id="SSF53474">
    <property type="entry name" value="alpha/beta-Hydrolases"/>
    <property type="match status" value="1"/>
</dbReference>
<dbReference type="PANTHER" id="PTHR45763">
    <property type="entry name" value="HYDROLASE, ALPHA/BETA FOLD FAMILY PROTEIN, EXPRESSED-RELATED"/>
    <property type="match status" value="1"/>
</dbReference>
<dbReference type="Pfam" id="PF00561">
    <property type="entry name" value="Abhydrolase_1"/>
    <property type="match status" value="1"/>
</dbReference>
<gene>
    <name evidence="2" type="ORF">N7476_008903</name>
</gene>
<comment type="caution">
    <text evidence="2">The sequence shown here is derived from an EMBL/GenBank/DDBJ whole genome shotgun (WGS) entry which is preliminary data.</text>
</comment>
<accession>A0A9W9GZJ1</accession>
<proteinExistence type="predicted"/>
<evidence type="ECO:0000259" key="1">
    <source>
        <dbReference type="Pfam" id="PF00561"/>
    </source>
</evidence>
<dbReference type="Proteomes" id="UP001147746">
    <property type="component" value="Unassembled WGS sequence"/>
</dbReference>
<organism evidence="2 3">
    <name type="scientific">Penicillium atrosanguineum</name>
    <dbReference type="NCBI Taxonomy" id="1132637"/>
    <lineage>
        <taxon>Eukaryota</taxon>
        <taxon>Fungi</taxon>
        <taxon>Dikarya</taxon>
        <taxon>Ascomycota</taxon>
        <taxon>Pezizomycotina</taxon>
        <taxon>Eurotiomycetes</taxon>
        <taxon>Eurotiomycetidae</taxon>
        <taxon>Eurotiales</taxon>
        <taxon>Aspergillaceae</taxon>
        <taxon>Penicillium</taxon>
    </lineage>
</organism>
<evidence type="ECO:0000313" key="2">
    <source>
        <dbReference type="EMBL" id="KAJ5308247.1"/>
    </source>
</evidence>
<dbReference type="GO" id="GO:0017000">
    <property type="term" value="P:antibiotic biosynthetic process"/>
    <property type="evidence" value="ECO:0007669"/>
    <property type="project" value="UniProtKB-ARBA"/>
</dbReference>
<keyword evidence="3" id="KW-1185">Reference proteome</keyword>
<dbReference type="AlphaFoldDB" id="A0A9W9GZJ1"/>
<feature type="domain" description="AB hydrolase-1" evidence="1">
    <location>
        <begin position="48"/>
        <end position="301"/>
    </location>
</feature>
<reference evidence="2" key="1">
    <citation type="submission" date="2022-12" db="EMBL/GenBank/DDBJ databases">
        <authorList>
            <person name="Petersen C."/>
        </authorList>
    </citation>
    <scope>NUCLEOTIDE SEQUENCE</scope>
    <source>
        <strain evidence="2">IBT 21472</strain>
    </source>
</reference>
<sequence>MKSHKIPSPCNYLSTTRCVSSIARDSQTMRLPDGRTLGFAECGRNGDYPLMFMHGYPSCRLETLGMDEIAHRHNIRIITPDRNGYGLTTFNPNLRIRDWPADIQALARHLNLERFAILGGSGGSPYALACAHLLPHNTLSGVGIMAGAGPWEAGAHHMSLPHRISALAAHYWPLGYGGLLSWLVWMLRRALSSPSGARRIDKWLDDRSSKLDSKDATNVRREVIARQVLEAFRQGTAPAVHDAQLLTSIWGIEFEDVTYDKVRIWHGAQDANAPVQMVRYMAERLPHCELQEFKDDTHFTLHRHLDRILTELVPEHSRTPIELTDR</sequence>
<dbReference type="GO" id="GO:0072330">
    <property type="term" value="P:monocarboxylic acid biosynthetic process"/>
    <property type="evidence" value="ECO:0007669"/>
    <property type="project" value="UniProtKB-ARBA"/>
</dbReference>
<dbReference type="PANTHER" id="PTHR45763:SF46">
    <property type="entry name" value="AB HYDROLASE-1 DOMAIN-CONTAINING PROTEIN"/>
    <property type="match status" value="1"/>
</dbReference>
<name>A0A9W9GZJ1_9EURO</name>
<protein>
    <recommendedName>
        <fullName evidence="1">AB hydrolase-1 domain-containing protein</fullName>
    </recommendedName>
</protein>
<dbReference type="Gene3D" id="3.40.50.1820">
    <property type="entry name" value="alpha/beta hydrolase"/>
    <property type="match status" value="1"/>
</dbReference>